<keyword evidence="7" id="KW-1133">Transmembrane helix</keyword>
<evidence type="ECO:0000256" key="4">
    <source>
        <dbReference type="ARBA" id="ARBA00023004"/>
    </source>
</evidence>
<keyword evidence="4" id="KW-0408">Iron</keyword>
<dbReference type="GO" id="GO:0046872">
    <property type="term" value="F:metal ion binding"/>
    <property type="evidence" value="ECO:0007669"/>
    <property type="project" value="UniProtKB-KW"/>
</dbReference>
<comment type="subcellular location">
    <subcellularLocation>
        <location evidence="1">Cell membrane</location>
    </subcellularLocation>
</comment>
<dbReference type="GO" id="GO:0005886">
    <property type="term" value="C:plasma membrane"/>
    <property type="evidence" value="ECO:0007669"/>
    <property type="project" value="UniProtKB-SubCell"/>
</dbReference>
<evidence type="ECO:0000313" key="9">
    <source>
        <dbReference type="EMBL" id="NJB68802.1"/>
    </source>
</evidence>
<dbReference type="PANTHER" id="PTHR30224">
    <property type="entry name" value="ELECTRON TRANSPORT PROTEIN"/>
    <property type="match status" value="1"/>
</dbReference>
<feature type="transmembrane region" description="Helical" evidence="7">
    <location>
        <begin position="290"/>
        <end position="309"/>
    </location>
</feature>
<proteinExistence type="predicted"/>
<evidence type="ECO:0000256" key="5">
    <source>
        <dbReference type="ARBA" id="ARBA00023014"/>
    </source>
</evidence>
<feature type="domain" description="4Fe-4S ferredoxin-type" evidence="8">
    <location>
        <begin position="254"/>
        <end position="282"/>
    </location>
</feature>
<evidence type="ECO:0000256" key="1">
    <source>
        <dbReference type="ARBA" id="ARBA00004236"/>
    </source>
</evidence>
<protein>
    <submittedName>
        <fullName evidence="9">Polyferredoxin</fullName>
    </submittedName>
</protein>
<keyword evidence="3" id="KW-0479">Metal-binding</keyword>
<dbReference type="EMBL" id="JAATJA010000002">
    <property type="protein sequence ID" value="NJB68802.1"/>
    <property type="molecule type" value="Genomic_DNA"/>
</dbReference>
<evidence type="ECO:0000256" key="6">
    <source>
        <dbReference type="ARBA" id="ARBA00023136"/>
    </source>
</evidence>
<dbReference type="Pfam" id="PF13237">
    <property type="entry name" value="Fer4_10"/>
    <property type="match status" value="1"/>
</dbReference>
<dbReference type="PANTHER" id="PTHR30224:SF4">
    <property type="entry name" value="ELECTRON TRANSPORT PROTEIN YCCM-RELATED"/>
    <property type="match status" value="1"/>
</dbReference>
<evidence type="ECO:0000256" key="2">
    <source>
        <dbReference type="ARBA" id="ARBA00022475"/>
    </source>
</evidence>
<gene>
    <name evidence="9" type="ORF">GGQ74_002475</name>
</gene>
<feature type="transmembrane region" description="Helical" evidence="7">
    <location>
        <begin position="138"/>
        <end position="157"/>
    </location>
</feature>
<feature type="transmembrane region" description="Helical" evidence="7">
    <location>
        <begin position="16"/>
        <end position="36"/>
    </location>
</feature>
<evidence type="ECO:0000313" key="10">
    <source>
        <dbReference type="Proteomes" id="UP000580856"/>
    </source>
</evidence>
<dbReference type="RefSeq" id="WP_167941840.1">
    <property type="nucleotide sequence ID" value="NZ_JAATJA010000002.1"/>
</dbReference>
<organism evidence="9 10">
    <name type="scientific">Desulfobaculum xiamenense</name>
    <dbReference type="NCBI Taxonomy" id="995050"/>
    <lineage>
        <taxon>Bacteria</taxon>
        <taxon>Pseudomonadati</taxon>
        <taxon>Thermodesulfobacteriota</taxon>
        <taxon>Desulfovibrionia</taxon>
        <taxon>Desulfovibrionales</taxon>
        <taxon>Desulfovibrionaceae</taxon>
        <taxon>Desulfobaculum</taxon>
    </lineage>
</organism>
<dbReference type="SUPFAM" id="SSF54862">
    <property type="entry name" value="4Fe-4S ferredoxins"/>
    <property type="match status" value="1"/>
</dbReference>
<keyword evidence="6 7" id="KW-0472">Membrane</keyword>
<dbReference type="Pfam" id="PF12801">
    <property type="entry name" value="Fer4_5"/>
    <property type="match status" value="2"/>
</dbReference>
<sequence length="338" mass="36614">MDIRHLSKAIMRPSRVRLAVQFGCAALCLYAGWRFYLFTSWAAGHTTEAVARPASVEAFLPLSAFMALKRLLVTGLWDAVHPAGLTILIMAIVMALVVRKGFCGHICPVGLASRMLAAAGRRLGISHEPPRWMHKGLFVFKYMLFAPFALTVLRMGVPEIESFLFSSYNISADAHMLAFFLYPSTATLIVVTTLALLGLVVPYFWCRYMCPYGAMLGLFSLASPLAITRDASACTGCGRCSRVCPGGIRVQEKVRVNSPECVGCMQCVEACPAKGCLAPALPVVGRLNPLLPALAAALLLAGFHVWGVSTGHWDSTMPLTMLRRFYAMALSGMPASGF</sequence>
<accession>A0A846QQM7</accession>
<keyword evidence="2" id="KW-1003">Cell membrane</keyword>
<dbReference type="PROSITE" id="PS00198">
    <property type="entry name" value="4FE4S_FER_1"/>
    <property type="match status" value="1"/>
</dbReference>
<name>A0A846QQM7_9BACT</name>
<dbReference type="InterPro" id="IPR017900">
    <property type="entry name" value="4Fe4S_Fe_S_CS"/>
</dbReference>
<dbReference type="AlphaFoldDB" id="A0A846QQM7"/>
<comment type="caution">
    <text evidence="9">The sequence shown here is derived from an EMBL/GenBank/DDBJ whole genome shotgun (WGS) entry which is preliminary data.</text>
</comment>
<dbReference type="Proteomes" id="UP000580856">
    <property type="component" value="Unassembled WGS sequence"/>
</dbReference>
<feature type="transmembrane region" description="Helical" evidence="7">
    <location>
        <begin position="79"/>
        <end position="98"/>
    </location>
</feature>
<reference evidence="9 10" key="1">
    <citation type="submission" date="2020-03" db="EMBL/GenBank/DDBJ databases">
        <title>Genomic Encyclopedia of Type Strains, Phase IV (KMG-IV): sequencing the most valuable type-strain genomes for metagenomic binning, comparative biology and taxonomic classification.</title>
        <authorList>
            <person name="Goeker M."/>
        </authorList>
    </citation>
    <scope>NUCLEOTIDE SEQUENCE [LARGE SCALE GENOMIC DNA]</scope>
    <source>
        <strain evidence="9 10">DSM 24233</strain>
    </source>
</reference>
<keyword evidence="7" id="KW-0812">Transmembrane</keyword>
<dbReference type="Gene3D" id="3.30.70.20">
    <property type="match status" value="1"/>
</dbReference>
<feature type="domain" description="4Fe-4S ferredoxin-type" evidence="8">
    <location>
        <begin position="225"/>
        <end position="253"/>
    </location>
</feature>
<evidence type="ECO:0000256" key="7">
    <source>
        <dbReference type="SAM" id="Phobius"/>
    </source>
</evidence>
<dbReference type="PROSITE" id="PS51379">
    <property type="entry name" value="4FE4S_FER_2"/>
    <property type="match status" value="2"/>
</dbReference>
<dbReference type="InterPro" id="IPR017896">
    <property type="entry name" value="4Fe4S_Fe-S-bd"/>
</dbReference>
<dbReference type="GO" id="GO:0051536">
    <property type="term" value="F:iron-sulfur cluster binding"/>
    <property type="evidence" value="ECO:0007669"/>
    <property type="project" value="UniProtKB-KW"/>
</dbReference>
<feature type="transmembrane region" description="Helical" evidence="7">
    <location>
        <begin position="177"/>
        <end position="205"/>
    </location>
</feature>
<keyword evidence="5" id="KW-0411">Iron-sulfur</keyword>
<dbReference type="InterPro" id="IPR052378">
    <property type="entry name" value="NosR_regulator"/>
</dbReference>
<evidence type="ECO:0000259" key="8">
    <source>
        <dbReference type="PROSITE" id="PS51379"/>
    </source>
</evidence>
<keyword evidence="10" id="KW-1185">Reference proteome</keyword>
<evidence type="ECO:0000256" key="3">
    <source>
        <dbReference type="ARBA" id="ARBA00022723"/>
    </source>
</evidence>